<organism evidence="2 3">
    <name type="scientific">Nocardioides mesophilus</name>
    <dbReference type="NCBI Taxonomy" id="433659"/>
    <lineage>
        <taxon>Bacteria</taxon>
        <taxon>Bacillati</taxon>
        <taxon>Actinomycetota</taxon>
        <taxon>Actinomycetes</taxon>
        <taxon>Propionibacteriales</taxon>
        <taxon>Nocardioidaceae</taxon>
        <taxon>Nocardioides</taxon>
    </lineage>
</organism>
<dbReference type="EMBL" id="CP060713">
    <property type="protein sequence ID" value="QNN53995.1"/>
    <property type="molecule type" value="Genomic_DNA"/>
</dbReference>
<evidence type="ECO:0000313" key="2">
    <source>
        <dbReference type="EMBL" id="QNN53995.1"/>
    </source>
</evidence>
<sequence>MEWLIIALAAGGGGLATRWWGRRRTGLRERSEQVAGVRALADEDVTVLGEQLARLDSQVAGHELDEETRIYYQTALDAYESAQRSVPLIRYPDDISKVTDTLGSGRYALACVQARVAGEPLPQSRVPCFFNPQHGPSAGTVLWTSPGHGTRTVPACAQDAARVANHEVPEVRKVRIGSRQVPYWEAGAAYAPYGEGYFASAGLLIWAFQAETPIGGFDAGAGGHGLLGDGHGFLGGGHGGHDGGGHGGHDGGGHGFLDGGGGFDGGGGDGGF</sequence>
<gene>
    <name evidence="2" type="ORF">H9L09_06330</name>
</gene>
<evidence type="ECO:0000313" key="3">
    <source>
        <dbReference type="Proteomes" id="UP000515947"/>
    </source>
</evidence>
<evidence type="ECO:0000256" key="1">
    <source>
        <dbReference type="SAM" id="MobiDB-lite"/>
    </source>
</evidence>
<accession>A0A7G9REH0</accession>
<feature type="region of interest" description="Disordered" evidence="1">
    <location>
        <begin position="238"/>
        <end position="260"/>
    </location>
</feature>
<dbReference type="RefSeq" id="WP_187579839.1">
    <property type="nucleotide sequence ID" value="NZ_CP060713.1"/>
</dbReference>
<keyword evidence="3" id="KW-1185">Reference proteome</keyword>
<feature type="compositionally biased region" description="Basic and acidic residues" evidence="1">
    <location>
        <begin position="239"/>
        <end position="252"/>
    </location>
</feature>
<dbReference type="Proteomes" id="UP000515947">
    <property type="component" value="Chromosome"/>
</dbReference>
<dbReference type="KEGG" id="nmes:H9L09_06330"/>
<dbReference type="AlphaFoldDB" id="A0A7G9REH0"/>
<proteinExistence type="predicted"/>
<protein>
    <submittedName>
        <fullName evidence="2">Uncharacterized protein</fullName>
    </submittedName>
</protein>
<name>A0A7G9REH0_9ACTN</name>
<reference evidence="2 3" key="1">
    <citation type="submission" date="2020-08" db="EMBL/GenBank/DDBJ databases">
        <title>Genome sequence of Nocardioides mesophilus KACC 16243T.</title>
        <authorList>
            <person name="Hyun D.-W."/>
            <person name="Bae J.-W."/>
        </authorList>
    </citation>
    <scope>NUCLEOTIDE SEQUENCE [LARGE SCALE GENOMIC DNA]</scope>
    <source>
        <strain evidence="2 3">KACC 16243</strain>
    </source>
</reference>